<sequence>MKVACPICSLDVEKFDLNLHLDQHLETQNSGSEPKSNKLAGQQAQWSSFLGKRQNTSAKDKNSVSPASKPSKLRDTEPKPRPSDSSPKPKSAENHSLDSTRAPPGLAAFNSDDNQSNDFSSTLSKKNPELTPTKSVHIAAQPEVVKKPTPGPSAPLAERMRPRTFEDYIGQEQILDILKSLSRTNLPSIILYGPSGSGKTTLARVLAHETKSRFVELSAPSASTNDIKKIVETSRSDKKLLNRTTLLFLDEIHRFSRSQQDSLLQGVERGDFVLIGATTENPSFRLSGALLSRTKLITLTKLSTENLIDVCKRADPQNLVSEDITKQIAAASSGDARKALNMMETALSLISSPESVSIDFKTLFQHVQNYDQKTDNHYDMISAFHKSIRGSNDDAALYYLARMLAGGEDPVYVARRMVRMASEDIGLADDTCLPFAIATMQAVQLLGMPECDVPLAHCAVKLARAGKSVEVYKAYKQCYQDVKTQPEIGNAEVPLHLRNAPTKLMAEMGYGVGYKYNPDYEGEVDQTYMPDSIKDLKYFRK</sequence>
<gene>
    <name evidence="12" type="ORF">DASB73_017160</name>
</gene>
<comment type="similarity">
    <text evidence="1">Belongs to the AAA ATPase family. RarA/MGS1/WRNIP1 subfamily.</text>
</comment>
<dbReference type="Pfam" id="PF12002">
    <property type="entry name" value="MgsA_C"/>
    <property type="match status" value="1"/>
</dbReference>
<keyword evidence="3" id="KW-0547">Nucleotide-binding</keyword>
<evidence type="ECO:0000256" key="6">
    <source>
        <dbReference type="ARBA" id="ARBA00022833"/>
    </source>
</evidence>
<dbReference type="Gene3D" id="1.10.8.60">
    <property type="match status" value="1"/>
</dbReference>
<dbReference type="Gene3D" id="1.10.3710.10">
    <property type="entry name" value="DNA polymerase III clamp loader subunits, C-terminal domain"/>
    <property type="match status" value="1"/>
</dbReference>
<dbReference type="InterPro" id="IPR051314">
    <property type="entry name" value="AAA_ATPase_RarA/MGS1/WRNIP1"/>
</dbReference>
<evidence type="ECO:0000256" key="3">
    <source>
        <dbReference type="ARBA" id="ARBA00022741"/>
    </source>
</evidence>
<dbReference type="InterPro" id="IPR003959">
    <property type="entry name" value="ATPase_AAA_core"/>
</dbReference>
<evidence type="ECO:0000256" key="2">
    <source>
        <dbReference type="ARBA" id="ARBA00022723"/>
    </source>
</evidence>
<feature type="compositionally biased region" description="Low complexity" evidence="9">
    <location>
        <begin position="109"/>
        <end position="121"/>
    </location>
</feature>
<dbReference type="GO" id="GO:0005524">
    <property type="term" value="F:ATP binding"/>
    <property type="evidence" value="ECO:0007669"/>
    <property type="project" value="UniProtKB-KW"/>
</dbReference>
<evidence type="ECO:0000256" key="5">
    <source>
        <dbReference type="ARBA" id="ARBA00022771"/>
    </source>
</evidence>
<dbReference type="InterPro" id="IPR021886">
    <property type="entry name" value="MgsA_C"/>
</dbReference>
<evidence type="ECO:0000256" key="4">
    <source>
        <dbReference type="ARBA" id="ARBA00022763"/>
    </source>
</evidence>
<evidence type="ECO:0000256" key="9">
    <source>
        <dbReference type="SAM" id="MobiDB-lite"/>
    </source>
</evidence>
<dbReference type="InterPro" id="IPR003593">
    <property type="entry name" value="AAA+_ATPase"/>
</dbReference>
<dbReference type="EMBL" id="BTGC01000003">
    <property type="protein sequence ID" value="GMM50758.1"/>
    <property type="molecule type" value="Genomic_DNA"/>
</dbReference>
<accession>A0AAV5RJ62</accession>
<feature type="domain" description="UBZ4-type" evidence="11">
    <location>
        <begin position="2"/>
        <end position="25"/>
    </location>
</feature>
<dbReference type="PANTHER" id="PTHR13779:SF7">
    <property type="entry name" value="ATPASE WRNIP1"/>
    <property type="match status" value="1"/>
</dbReference>
<keyword evidence="6" id="KW-0862">Zinc</keyword>
<evidence type="ECO:0000259" key="10">
    <source>
        <dbReference type="SMART" id="SM00382"/>
    </source>
</evidence>
<dbReference type="CDD" id="cd18139">
    <property type="entry name" value="HLD_clamp_RarA"/>
    <property type="match status" value="1"/>
</dbReference>
<evidence type="ECO:0000256" key="7">
    <source>
        <dbReference type="ARBA" id="ARBA00022840"/>
    </source>
</evidence>
<keyword evidence="13" id="KW-1185">Reference proteome</keyword>
<keyword evidence="4" id="KW-0227">DNA damage</keyword>
<feature type="compositionally biased region" description="Polar residues" evidence="9">
    <location>
        <begin position="26"/>
        <end position="68"/>
    </location>
</feature>
<evidence type="ECO:0000256" key="8">
    <source>
        <dbReference type="ARBA" id="ARBA00023204"/>
    </source>
</evidence>
<dbReference type="Gene3D" id="3.40.50.300">
    <property type="entry name" value="P-loop containing nucleotide triphosphate hydrolases"/>
    <property type="match status" value="1"/>
</dbReference>
<dbReference type="FunFam" id="1.20.272.10:FF:000001">
    <property type="entry name" value="Putative AAA family ATPase"/>
    <property type="match status" value="1"/>
</dbReference>
<dbReference type="GO" id="GO:0016887">
    <property type="term" value="F:ATP hydrolysis activity"/>
    <property type="evidence" value="ECO:0007669"/>
    <property type="project" value="InterPro"/>
</dbReference>
<dbReference type="CDD" id="cd00009">
    <property type="entry name" value="AAA"/>
    <property type="match status" value="1"/>
</dbReference>
<name>A0AAV5RJ62_STABA</name>
<dbReference type="Proteomes" id="UP001362899">
    <property type="component" value="Unassembled WGS sequence"/>
</dbReference>
<dbReference type="InterPro" id="IPR027417">
    <property type="entry name" value="P-loop_NTPase"/>
</dbReference>
<dbReference type="SUPFAM" id="SSF48019">
    <property type="entry name" value="post-AAA+ oligomerization domain-like"/>
    <property type="match status" value="1"/>
</dbReference>
<dbReference type="InterPro" id="IPR032423">
    <property type="entry name" value="AAA_assoc_2"/>
</dbReference>
<reference evidence="12 13" key="1">
    <citation type="journal article" date="2023" name="Elife">
        <title>Identification of key yeast species and microbe-microbe interactions impacting larval growth of Drosophila in the wild.</title>
        <authorList>
            <person name="Mure A."/>
            <person name="Sugiura Y."/>
            <person name="Maeda R."/>
            <person name="Honda K."/>
            <person name="Sakurai N."/>
            <person name="Takahashi Y."/>
            <person name="Watada M."/>
            <person name="Katoh T."/>
            <person name="Gotoh A."/>
            <person name="Gotoh Y."/>
            <person name="Taniguchi I."/>
            <person name="Nakamura K."/>
            <person name="Hayashi T."/>
            <person name="Katayama T."/>
            <person name="Uemura T."/>
            <person name="Hattori Y."/>
        </authorList>
    </citation>
    <scope>NUCLEOTIDE SEQUENCE [LARGE SCALE GENOMIC DNA]</scope>
    <source>
        <strain evidence="12 13">SB-73</strain>
    </source>
</reference>
<dbReference type="InterPro" id="IPR006642">
    <property type="entry name" value="Rad18_UBZ4"/>
</dbReference>
<dbReference type="GO" id="GO:0017116">
    <property type="term" value="F:single-stranded DNA helicase activity"/>
    <property type="evidence" value="ECO:0007669"/>
    <property type="project" value="TreeGrafter"/>
</dbReference>
<feature type="domain" description="AAA+ ATPase" evidence="10">
    <location>
        <begin position="185"/>
        <end position="304"/>
    </location>
</feature>
<dbReference type="SMART" id="SM00734">
    <property type="entry name" value="ZnF_Rad18"/>
    <property type="match status" value="1"/>
</dbReference>
<evidence type="ECO:0000313" key="13">
    <source>
        <dbReference type="Proteomes" id="UP001362899"/>
    </source>
</evidence>
<dbReference type="GO" id="GO:0005634">
    <property type="term" value="C:nucleus"/>
    <property type="evidence" value="ECO:0007669"/>
    <property type="project" value="TreeGrafter"/>
</dbReference>
<protein>
    <submittedName>
        <fullName evidence="12">SsDNA-dependent ATPase</fullName>
    </submittedName>
</protein>
<dbReference type="GO" id="GO:0006271">
    <property type="term" value="P:DNA strand elongation involved in DNA replication"/>
    <property type="evidence" value="ECO:0007669"/>
    <property type="project" value="UniProtKB-ARBA"/>
</dbReference>
<feature type="compositionally biased region" description="Polar residues" evidence="9">
    <location>
        <begin position="122"/>
        <end position="134"/>
    </location>
</feature>
<dbReference type="GO" id="GO:0003677">
    <property type="term" value="F:DNA binding"/>
    <property type="evidence" value="ECO:0007669"/>
    <property type="project" value="InterPro"/>
</dbReference>
<evidence type="ECO:0000256" key="1">
    <source>
        <dbReference type="ARBA" id="ARBA00008959"/>
    </source>
</evidence>
<dbReference type="Pfam" id="PF00004">
    <property type="entry name" value="AAA"/>
    <property type="match status" value="1"/>
</dbReference>
<proteinExistence type="inferred from homology"/>
<evidence type="ECO:0000259" key="11">
    <source>
        <dbReference type="SMART" id="SM00734"/>
    </source>
</evidence>
<dbReference type="SUPFAM" id="SSF52540">
    <property type="entry name" value="P-loop containing nucleoside triphosphate hydrolases"/>
    <property type="match status" value="1"/>
</dbReference>
<feature type="compositionally biased region" description="Basic and acidic residues" evidence="9">
    <location>
        <begin position="72"/>
        <end position="82"/>
    </location>
</feature>
<dbReference type="SMART" id="SM00382">
    <property type="entry name" value="AAA"/>
    <property type="match status" value="1"/>
</dbReference>
<keyword evidence="2" id="KW-0479">Metal-binding</keyword>
<organism evidence="12 13">
    <name type="scientific">Starmerella bacillaris</name>
    <name type="common">Yeast</name>
    <name type="synonym">Candida zemplinina</name>
    <dbReference type="NCBI Taxonomy" id="1247836"/>
    <lineage>
        <taxon>Eukaryota</taxon>
        <taxon>Fungi</taxon>
        <taxon>Dikarya</taxon>
        <taxon>Ascomycota</taxon>
        <taxon>Saccharomycotina</taxon>
        <taxon>Dipodascomycetes</taxon>
        <taxon>Dipodascales</taxon>
        <taxon>Trichomonascaceae</taxon>
        <taxon>Starmerella</taxon>
    </lineage>
</organism>
<dbReference type="PANTHER" id="PTHR13779">
    <property type="entry name" value="WERNER HELICASE-INTERACTING PROTEIN 1 FAMILY MEMBER"/>
    <property type="match status" value="1"/>
</dbReference>
<dbReference type="AlphaFoldDB" id="A0AAV5RJ62"/>
<evidence type="ECO:0000313" key="12">
    <source>
        <dbReference type="EMBL" id="GMM50758.1"/>
    </source>
</evidence>
<keyword evidence="5" id="KW-0863">Zinc-finger</keyword>
<dbReference type="GO" id="GO:0000731">
    <property type="term" value="P:DNA synthesis involved in DNA repair"/>
    <property type="evidence" value="ECO:0007669"/>
    <property type="project" value="TreeGrafter"/>
</dbReference>
<dbReference type="Gene3D" id="1.20.272.10">
    <property type="match status" value="1"/>
</dbReference>
<dbReference type="Pfam" id="PF16193">
    <property type="entry name" value="AAA_assoc_2"/>
    <property type="match status" value="1"/>
</dbReference>
<dbReference type="GO" id="GO:0008047">
    <property type="term" value="F:enzyme activator activity"/>
    <property type="evidence" value="ECO:0007669"/>
    <property type="project" value="TreeGrafter"/>
</dbReference>
<dbReference type="InterPro" id="IPR008921">
    <property type="entry name" value="DNA_pol3_clamp-load_cplx_C"/>
</dbReference>
<keyword evidence="7" id="KW-0067">ATP-binding</keyword>
<dbReference type="GO" id="GO:0008270">
    <property type="term" value="F:zinc ion binding"/>
    <property type="evidence" value="ECO:0007669"/>
    <property type="project" value="UniProtKB-KW"/>
</dbReference>
<feature type="region of interest" description="Disordered" evidence="9">
    <location>
        <begin position="26"/>
        <end position="138"/>
    </location>
</feature>
<keyword evidence="8" id="KW-0234">DNA repair</keyword>
<comment type="caution">
    <text evidence="12">The sequence shown here is derived from an EMBL/GenBank/DDBJ whole genome shotgun (WGS) entry which is preliminary data.</text>
</comment>